<dbReference type="InterPro" id="IPR004360">
    <property type="entry name" value="Glyas_Fos-R_dOase_dom"/>
</dbReference>
<dbReference type="Proteomes" id="UP000321172">
    <property type="component" value="Chromosome"/>
</dbReference>
<dbReference type="Gene3D" id="3.10.180.10">
    <property type="entry name" value="2,3-Dihydroxybiphenyl 1,2-Dioxygenase, domain 1"/>
    <property type="match status" value="1"/>
</dbReference>
<feature type="domain" description="VOC" evidence="1">
    <location>
        <begin position="1"/>
        <end position="107"/>
    </location>
</feature>
<dbReference type="Pfam" id="PF00903">
    <property type="entry name" value="Glyoxalase"/>
    <property type="match status" value="1"/>
</dbReference>
<evidence type="ECO:0000313" key="2">
    <source>
        <dbReference type="EMBL" id="QEA17428.1"/>
    </source>
</evidence>
<gene>
    <name evidence="2" type="ORF">FRF71_02550</name>
</gene>
<evidence type="ECO:0000259" key="1">
    <source>
        <dbReference type="PROSITE" id="PS51819"/>
    </source>
</evidence>
<dbReference type="KEGG" id="ngf:FRF71_02550"/>
<organism evidence="2 3">
    <name type="scientific">Novosphingobium ginsenosidimutans</name>
    <dbReference type="NCBI Taxonomy" id="1176536"/>
    <lineage>
        <taxon>Bacteria</taxon>
        <taxon>Pseudomonadati</taxon>
        <taxon>Pseudomonadota</taxon>
        <taxon>Alphaproteobacteria</taxon>
        <taxon>Sphingomonadales</taxon>
        <taxon>Sphingomonadaceae</taxon>
        <taxon>Novosphingobium</taxon>
    </lineage>
</organism>
<dbReference type="OrthoDB" id="9813630at2"/>
<reference evidence="2 3" key="1">
    <citation type="journal article" date="2013" name="J. Microbiol. Biotechnol.">
        <title>Novosphingobium ginsenosidimutans sp. nov., with the ability to convert ginsenoside.</title>
        <authorList>
            <person name="Kim J.K."/>
            <person name="He D."/>
            <person name="Liu Q.M."/>
            <person name="Park H.Y."/>
            <person name="Jung M.S."/>
            <person name="Yoon M.H."/>
            <person name="Kim S.C."/>
            <person name="Im W.T."/>
        </authorList>
    </citation>
    <scope>NUCLEOTIDE SEQUENCE [LARGE SCALE GENOMIC DNA]</scope>
    <source>
        <strain evidence="2 3">FW-6</strain>
    </source>
</reference>
<sequence>MPSGGEDKARTFYVDQLGMIEVAKPPALAARGGCWFELGPVKLHLGVDEDFRPARKAHPGLLVDDFDGLCAALRTAGHAVADDHLLPGVRRAHLSDPFGNRIELIEA</sequence>
<dbReference type="EMBL" id="CP042345">
    <property type="protein sequence ID" value="QEA17428.1"/>
    <property type="molecule type" value="Genomic_DNA"/>
</dbReference>
<dbReference type="InterPro" id="IPR029068">
    <property type="entry name" value="Glyas_Bleomycin-R_OHBP_Dase"/>
</dbReference>
<protein>
    <submittedName>
        <fullName evidence="2">Glyoxalase</fullName>
    </submittedName>
</protein>
<keyword evidence="3" id="KW-1185">Reference proteome</keyword>
<name>A0A5B8S8G3_9SPHN</name>
<evidence type="ECO:0000313" key="3">
    <source>
        <dbReference type="Proteomes" id="UP000321172"/>
    </source>
</evidence>
<proteinExistence type="predicted"/>
<accession>A0A5B8S8G3</accession>
<dbReference type="InterPro" id="IPR037523">
    <property type="entry name" value="VOC_core"/>
</dbReference>
<dbReference type="AlphaFoldDB" id="A0A5B8S8G3"/>
<dbReference type="PANTHER" id="PTHR39175">
    <property type="entry name" value="FAMILY PROTEIN, PUTATIVE (AFU_ORTHOLOGUE AFUA_3G15060)-RELATED"/>
    <property type="match status" value="1"/>
</dbReference>
<dbReference type="SUPFAM" id="SSF54593">
    <property type="entry name" value="Glyoxalase/Bleomycin resistance protein/Dihydroxybiphenyl dioxygenase"/>
    <property type="match status" value="1"/>
</dbReference>
<dbReference type="PROSITE" id="PS51819">
    <property type="entry name" value="VOC"/>
    <property type="match status" value="1"/>
</dbReference>
<dbReference type="PANTHER" id="PTHR39175:SF1">
    <property type="entry name" value="FAMILY PROTEIN, PUTATIVE (AFU_ORTHOLOGUE AFUA_3G15060)-RELATED"/>
    <property type="match status" value="1"/>
</dbReference>